<dbReference type="InterPro" id="IPR036388">
    <property type="entry name" value="WH-like_DNA-bd_sf"/>
</dbReference>
<dbReference type="SUPFAM" id="SSF46785">
    <property type="entry name" value="Winged helix' DNA-binding domain"/>
    <property type="match status" value="1"/>
</dbReference>
<dbReference type="Proteomes" id="UP000006786">
    <property type="component" value="Unassembled WGS sequence"/>
</dbReference>
<comment type="caution">
    <text evidence="2">The sequence shown here is derived from an EMBL/GenBank/DDBJ whole genome shotgun (WGS) entry which is preliminary data.</text>
</comment>
<dbReference type="SMART" id="SM00347">
    <property type="entry name" value="HTH_MARR"/>
    <property type="match status" value="1"/>
</dbReference>
<dbReference type="PROSITE" id="PS50995">
    <property type="entry name" value="HTH_MARR_2"/>
    <property type="match status" value="1"/>
</dbReference>
<accession>K2MDX5</accession>
<dbReference type="GO" id="GO:0006950">
    <property type="term" value="P:response to stress"/>
    <property type="evidence" value="ECO:0007669"/>
    <property type="project" value="TreeGrafter"/>
</dbReference>
<evidence type="ECO:0000259" key="1">
    <source>
        <dbReference type="PROSITE" id="PS50995"/>
    </source>
</evidence>
<dbReference type="Gene3D" id="1.10.10.10">
    <property type="entry name" value="Winged helix-like DNA-binding domain superfamily/Winged helix DNA-binding domain"/>
    <property type="match status" value="1"/>
</dbReference>
<dbReference type="InterPro" id="IPR036390">
    <property type="entry name" value="WH_DNA-bd_sf"/>
</dbReference>
<proteinExistence type="predicted"/>
<protein>
    <submittedName>
        <fullName evidence="2">MarR family transcriptional regulator</fullName>
    </submittedName>
</protein>
<dbReference type="PANTHER" id="PTHR33164">
    <property type="entry name" value="TRANSCRIPTIONAL REGULATOR, MARR FAMILY"/>
    <property type="match status" value="1"/>
</dbReference>
<dbReference type="PRINTS" id="PR00598">
    <property type="entry name" value="HTHMARR"/>
</dbReference>
<evidence type="ECO:0000313" key="3">
    <source>
        <dbReference type="Proteomes" id="UP000006786"/>
    </source>
</evidence>
<dbReference type="GO" id="GO:0003700">
    <property type="term" value="F:DNA-binding transcription factor activity"/>
    <property type="evidence" value="ECO:0007669"/>
    <property type="project" value="InterPro"/>
</dbReference>
<evidence type="ECO:0000313" key="2">
    <source>
        <dbReference type="EMBL" id="EKF18975.1"/>
    </source>
</evidence>
<sequence>MPDKDVPERTREDHVDRLRDQWARELPDLDTMPMTVLGRIYRLSNLVRPGIEATFAGFGLDRGEFDVIATLRRAGPPYRLTPTELYTSLMISSGGLTHRLGRLGKAGLIERLPSPDDGRSMIVALTQAGRERAEAAFRADMAGEADLLAGMDPARREALAGLLRELTLMLGDRLSEKNS</sequence>
<dbReference type="EMBL" id="AMRM01000010">
    <property type="protein sequence ID" value="EKF18975.1"/>
    <property type="molecule type" value="Genomic_DNA"/>
</dbReference>
<dbReference type="InterPro" id="IPR000835">
    <property type="entry name" value="HTH_MarR-typ"/>
</dbReference>
<keyword evidence="3" id="KW-1185">Reference proteome</keyword>
<dbReference type="STRING" id="391937.NA2_10883"/>
<dbReference type="AlphaFoldDB" id="K2MDX5"/>
<organism evidence="2 3">
    <name type="scientific">Nitratireductor pacificus pht-3B</name>
    <dbReference type="NCBI Taxonomy" id="391937"/>
    <lineage>
        <taxon>Bacteria</taxon>
        <taxon>Pseudomonadati</taxon>
        <taxon>Pseudomonadota</taxon>
        <taxon>Alphaproteobacteria</taxon>
        <taxon>Hyphomicrobiales</taxon>
        <taxon>Phyllobacteriaceae</taxon>
        <taxon>Nitratireductor</taxon>
    </lineage>
</organism>
<dbReference type="Pfam" id="PF12802">
    <property type="entry name" value="MarR_2"/>
    <property type="match status" value="1"/>
</dbReference>
<feature type="domain" description="HTH marR-type" evidence="1">
    <location>
        <begin position="33"/>
        <end position="168"/>
    </location>
</feature>
<dbReference type="RefSeq" id="WP_008596871.1">
    <property type="nucleotide sequence ID" value="NZ_AMRM01000010.1"/>
</dbReference>
<name>K2MDX5_9HYPH</name>
<dbReference type="InterPro" id="IPR039422">
    <property type="entry name" value="MarR/SlyA-like"/>
</dbReference>
<dbReference type="OrthoDB" id="9806864at2"/>
<gene>
    <name evidence="2" type="ORF">NA2_10883</name>
</gene>
<reference evidence="2 3" key="1">
    <citation type="journal article" date="2012" name="J. Bacteriol.">
        <title>Genome Sequence of Nitratireductor pacificus Type Strain pht-3B.</title>
        <authorList>
            <person name="Lai Q."/>
            <person name="Li G."/>
            <person name="Shao Z."/>
        </authorList>
    </citation>
    <scope>NUCLEOTIDE SEQUENCE [LARGE SCALE GENOMIC DNA]</scope>
    <source>
        <strain evidence="3">pht-3B</strain>
    </source>
</reference>
<dbReference type="PANTHER" id="PTHR33164:SF104">
    <property type="entry name" value="TRANSCRIPTIONAL REGULATORY PROTEIN"/>
    <property type="match status" value="1"/>
</dbReference>
<dbReference type="eggNOG" id="COG1846">
    <property type="taxonomic scope" value="Bacteria"/>
</dbReference>